<dbReference type="AlphaFoldDB" id="A0A2B7YWN3"/>
<evidence type="ECO:0000256" key="1">
    <source>
        <dbReference type="SAM" id="SignalP"/>
    </source>
</evidence>
<feature type="signal peptide" evidence="1">
    <location>
        <begin position="1"/>
        <end position="20"/>
    </location>
</feature>
<keyword evidence="1" id="KW-0732">Signal</keyword>
<evidence type="ECO:0008006" key="4">
    <source>
        <dbReference type="Google" id="ProtNLM"/>
    </source>
</evidence>
<proteinExistence type="predicted"/>
<evidence type="ECO:0000313" key="3">
    <source>
        <dbReference type="Proteomes" id="UP000226179"/>
    </source>
</evidence>
<feature type="chain" id="PRO_5013016161" description="Major outer membrane protein" evidence="1">
    <location>
        <begin position="21"/>
        <end position="376"/>
    </location>
</feature>
<dbReference type="Proteomes" id="UP000226179">
    <property type="component" value="Unassembled WGS sequence"/>
</dbReference>
<reference evidence="2 3" key="1">
    <citation type="submission" date="2017-06" db="EMBL/GenBank/DDBJ databases">
        <title>Draft genome sequence of Fusobacterium nucleatum subsp. animalis KCOM 1280 (=ChDC F318).</title>
        <authorList>
            <person name="Kook J.-K."/>
            <person name="Park S.-N."/>
            <person name="Lim Y.K."/>
            <person name="Roh H."/>
        </authorList>
    </citation>
    <scope>NUCLEOTIDE SEQUENCE [LARGE SCALE GENOMIC DNA]</scope>
    <source>
        <strain evidence="3">KCOM 1280 ( ChDC F318)</strain>
    </source>
</reference>
<comment type="caution">
    <text evidence="2">The sequence shown here is derived from an EMBL/GenBank/DDBJ whole genome shotgun (WGS) entry which is preliminary data.</text>
</comment>
<organism evidence="2 3">
    <name type="scientific">Fusobacterium animalis</name>
    <dbReference type="NCBI Taxonomy" id="76859"/>
    <lineage>
        <taxon>Bacteria</taxon>
        <taxon>Fusobacteriati</taxon>
        <taxon>Fusobacteriota</taxon>
        <taxon>Fusobacteriia</taxon>
        <taxon>Fusobacteriales</taxon>
        <taxon>Fusobacteriaceae</taxon>
        <taxon>Fusobacterium</taxon>
    </lineage>
</organism>
<evidence type="ECO:0000313" key="2">
    <source>
        <dbReference type="EMBL" id="PGH25735.1"/>
    </source>
</evidence>
<dbReference type="EMBL" id="NJGJ01000001">
    <property type="protein sequence ID" value="PGH25735.1"/>
    <property type="molecule type" value="Genomic_DNA"/>
</dbReference>
<protein>
    <recommendedName>
        <fullName evidence="4">Major outer membrane protein</fullName>
    </recommendedName>
</protein>
<dbReference type="RefSeq" id="WP_158412297.1">
    <property type="nucleotide sequence ID" value="NZ_CP077150.1"/>
</dbReference>
<accession>A0A2B7YWN3</accession>
<gene>
    <name evidence="2" type="ORF">RN90_10430</name>
</gene>
<sequence>MKKLALVLGSLLVVGSVASAKEVMPAPTPAPEKVVEYVEKPVIVYRDREVTPAWRPNGSVDVQYRWYGEVEKKNPKDDKDENWATGKVNAGRLQTLTKVNFTEKQTLEVRTRNHHTLNDTDANNDKSNGAADEVRVRHFYNFGNLGSSKVNATSRLEYKQKAGDAGDKSLGASVLFDFADYIYSNNFFKVDKLGIRPGYKYVWAGHGNGEEGDPTVHNEYHLGFESDFTLPLNFALQLEYDLSYNRYRERFKTVDGLKKAEWYGELTAVLSNYTPLYKTGAFELGFNAEGGYDTYNMHQYRRIGGTGEADTDLTSRDRRDYELYLEPTLQVSYKPTDFVKLYAAAGADYRNRVTNESEVKRWRWQPTAWAGMKVTF</sequence>
<name>A0A2B7YWN3_9FUSO</name>